<reference evidence="1 2" key="1">
    <citation type="journal article" date="2015" name="Genome Announc.">
        <title>Draft Genome Sequences of Marine Isolates of Thalassomonas viridans and Thalassomonas actiniarum.</title>
        <authorList>
            <person name="Olonade I."/>
            <person name="van Zyl L.J."/>
            <person name="Trindade M."/>
        </authorList>
    </citation>
    <scope>NUCLEOTIDE SEQUENCE [LARGE SCALE GENOMIC DNA]</scope>
    <source>
        <strain evidence="1 2">XOM25</strain>
    </source>
</reference>
<dbReference type="KEGG" id="tvd:SG34_019905"/>
<sequence length="124" mass="14549">MPYFCTWEAKGVYLRFSGVVTLAEVTESDDAMYEDPRFADIDYFIWDASKVTSLSLSDTQVDITAVRDMRVSLKKDRLKCAFIATEQRLIKQLEQYLEKTKALKICWQMALFQDIDRARQWLSE</sequence>
<dbReference type="RefSeq" id="WP_044836629.1">
    <property type="nucleotide sequence ID" value="NZ_CP059733.1"/>
</dbReference>
<accession>A0AAF0C7R8</accession>
<dbReference type="AlphaFoldDB" id="A0AAF0C7R8"/>
<organism evidence="1 2">
    <name type="scientific">Thalassomonas viridans</name>
    <dbReference type="NCBI Taxonomy" id="137584"/>
    <lineage>
        <taxon>Bacteria</taxon>
        <taxon>Pseudomonadati</taxon>
        <taxon>Pseudomonadota</taxon>
        <taxon>Gammaproteobacteria</taxon>
        <taxon>Alteromonadales</taxon>
        <taxon>Colwelliaceae</taxon>
        <taxon>Thalassomonas</taxon>
    </lineage>
</organism>
<evidence type="ECO:0000313" key="1">
    <source>
        <dbReference type="EMBL" id="WDE03631.1"/>
    </source>
</evidence>
<reference evidence="1 2" key="2">
    <citation type="journal article" date="2022" name="Mar. Drugs">
        <title>Bioassay-Guided Fractionation Leads to the Detection of Cholic Acid Generated by the Rare Thalassomonas sp.</title>
        <authorList>
            <person name="Pheiffer F."/>
            <person name="Schneider Y.K."/>
            <person name="Hansen E.H."/>
            <person name="Andersen J.H."/>
            <person name="Isaksson J."/>
            <person name="Busche T."/>
            <person name="R C."/>
            <person name="Kalinowski J."/>
            <person name="Zyl L.V."/>
            <person name="Trindade M."/>
        </authorList>
    </citation>
    <scope>NUCLEOTIDE SEQUENCE [LARGE SCALE GENOMIC DNA]</scope>
    <source>
        <strain evidence="1 2">XOM25</strain>
    </source>
</reference>
<gene>
    <name evidence="1" type="ORF">SG34_019905</name>
</gene>
<dbReference type="Proteomes" id="UP000032352">
    <property type="component" value="Chromosome"/>
</dbReference>
<evidence type="ECO:0000313" key="2">
    <source>
        <dbReference type="Proteomes" id="UP000032352"/>
    </source>
</evidence>
<keyword evidence="2" id="KW-1185">Reference proteome</keyword>
<proteinExistence type="predicted"/>
<dbReference type="EMBL" id="CP059733">
    <property type="protein sequence ID" value="WDE03631.1"/>
    <property type="molecule type" value="Genomic_DNA"/>
</dbReference>
<protein>
    <submittedName>
        <fullName evidence="1">Uncharacterized protein</fullName>
    </submittedName>
</protein>
<name>A0AAF0C7R8_9GAMM</name>